<feature type="compositionally biased region" description="Basic residues" evidence="7">
    <location>
        <begin position="743"/>
        <end position="763"/>
    </location>
</feature>
<dbReference type="GO" id="GO:0034976">
    <property type="term" value="P:response to endoplasmic reticulum stress"/>
    <property type="evidence" value="ECO:0007669"/>
    <property type="project" value="TreeGrafter"/>
</dbReference>
<dbReference type="PANTHER" id="PTHR45815:SF3">
    <property type="entry name" value="PROTEIN DISULFIDE-ISOMERASE A6"/>
    <property type="match status" value="1"/>
</dbReference>
<dbReference type="SUPFAM" id="SSF52833">
    <property type="entry name" value="Thioredoxin-like"/>
    <property type="match status" value="2"/>
</dbReference>
<dbReference type="PANTHER" id="PTHR45815">
    <property type="entry name" value="PROTEIN DISULFIDE-ISOMERASE A6"/>
    <property type="match status" value="1"/>
</dbReference>
<dbReference type="GO" id="GO:0005788">
    <property type="term" value="C:endoplasmic reticulum lumen"/>
    <property type="evidence" value="ECO:0007669"/>
    <property type="project" value="UniProtKB-SubCell"/>
</dbReference>
<dbReference type="InterPro" id="IPR057305">
    <property type="entry name" value="Thioredox_PDIA6_C"/>
</dbReference>
<dbReference type="InterPro" id="IPR017937">
    <property type="entry name" value="Thioredoxin_CS"/>
</dbReference>
<dbReference type="OrthoDB" id="511561at2759"/>
<dbReference type="AlphaFoldDB" id="A0A250X3B9"/>
<feature type="chain" id="PRO_5012400092" description="protein disulfide-isomerase" evidence="8">
    <location>
        <begin position="18"/>
        <end position="763"/>
    </location>
</feature>
<reference evidence="10 11" key="1">
    <citation type="submission" date="2017-08" db="EMBL/GenBank/DDBJ databases">
        <title>Acidophilic green algal genome provides insights into adaptation to an acidic environment.</title>
        <authorList>
            <person name="Hirooka S."/>
            <person name="Hirose Y."/>
            <person name="Kanesaki Y."/>
            <person name="Higuchi S."/>
            <person name="Fujiwara T."/>
            <person name="Onuma R."/>
            <person name="Era A."/>
            <person name="Ohbayashi R."/>
            <person name="Uzuka A."/>
            <person name="Nozaki H."/>
            <person name="Yoshikawa H."/>
            <person name="Miyagishima S.Y."/>
        </authorList>
    </citation>
    <scope>NUCLEOTIDE SEQUENCE [LARGE SCALE GENOMIC DNA]</scope>
    <source>
        <strain evidence="10 11">NIES-2499</strain>
    </source>
</reference>
<dbReference type="EMBL" id="BEGY01000025">
    <property type="protein sequence ID" value="GAX77546.1"/>
    <property type="molecule type" value="Genomic_DNA"/>
</dbReference>
<evidence type="ECO:0000259" key="9">
    <source>
        <dbReference type="PROSITE" id="PS51352"/>
    </source>
</evidence>
<keyword evidence="5" id="KW-0413">Isomerase</keyword>
<comment type="catalytic activity">
    <reaction evidence="1">
        <text>Catalyzes the rearrangement of -S-S- bonds in proteins.</text>
        <dbReference type="EC" id="5.3.4.1"/>
    </reaction>
</comment>
<dbReference type="Gene3D" id="3.40.30.10">
    <property type="entry name" value="Glutaredoxin"/>
    <property type="match status" value="3"/>
</dbReference>
<comment type="subcellular location">
    <subcellularLocation>
        <location evidence="2">Endoplasmic reticulum lumen</location>
    </subcellularLocation>
</comment>
<evidence type="ECO:0000256" key="3">
    <source>
        <dbReference type="ARBA" id="ARBA00012723"/>
    </source>
</evidence>
<dbReference type="InterPro" id="IPR013766">
    <property type="entry name" value="Thioredoxin_domain"/>
</dbReference>
<dbReference type="STRING" id="1157962.A0A250X3B9"/>
<gene>
    <name evidence="10" type="ORF">CEUSTIGMA_g4990.t1</name>
</gene>
<dbReference type="Pfam" id="PF24541">
    <property type="entry name" value="Thioredox_PDIA6_C"/>
    <property type="match status" value="1"/>
</dbReference>
<dbReference type="PROSITE" id="PS00194">
    <property type="entry name" value="THIOREDOXIN_1"/>
    <property type="match status" value="1"/>
</dbReference>
<keyword evidence="6" id="KW-0676">Redox-active center</keyword>
<dbReference type="GO" id="GO:0015035">
    <property type="term" value="F:protein-disulfide reductase activity"/>
    <property type="evidence" value="ECO:0007669"/>
    <property type="project" value="TreeGrafter"/>
</dbReference>
<accession>A0A250X3B9</accession>
<dbReference type="EC" id="5.3.4.1" evidence="3"/>
<evidence type="ECO:0000256" key="4">
    <source>
        <dbReference type="ARBA" id="ARBA00023157"/>
    </source>
</evidence>
<dbReference type="PROSITE" id="PS51352">
    <property type="entry name" value="THIOREDOXIN_2"/>
    <property type="match status" value="1"/>
</dbReference>
<evidence type="ECO:0000256" key="6">
    <source>
        <dbReference type="ARBA" id="ARBA00023284"/>
    </source>
</evidence>
<dbReference type="Proteomes" id="UP000232323">
    <property type="component" value="Unassembled WGS sequence"/>
</dbReference>
<evidence type="ECO:0000313" key="10">
    <source>
        <dbReference type="EMBL" id="GAX77546.1"/>
    </source>
</evidence>
<protein>
    <recommendedName>
        <fullName evidence="3">protein disulfide-isomerase</fullName>
        <ecNumber evidence="3">5.3.4.1</ecNumber>
    </recommendedName>
</protein>
<keyword evidence="11" id="KW-1185">Reference proteome</keyword>
<proteinExistence type="predicted"/>
<dbReference type="Pfam" id="PF00085">
    <property type="entry name" value="Thioredoxin"/>
    <property type="match status" value="1"/>
</dbReference>
<evidence type="ECO:0000256" key="8">
    <source>
        <dbReference type="SAM" id="SignalP"/>
    </source>
</evidence>
<name>A0A250X3B9_9CHLO</name>
<dbReference type="GO" id="GO:0003756">
    <property type="term" value="F:protein disulfide isomerase activity"/>
    <property type="evidence" value="ECO:0007669"/>
    <property type="project" value="UniProtKB-EC"/>
</dbReference>
<organism evidence="10 11">
    <name type="scientific">Chlamydomonas eustigma</name>
    <dbReference type="NCBI Taxonomy" id="1157962"/>
    <lineage>
        <taxon>Eukaryota</taxon>
        <taxon>Viridiplantae</taxon>
        <taxon>Chlorophyta</taxon>
        <taxon>core chlorophytes</taxon>
        <taxon>Chlorophyceae</taxon>
        <taxon>CS clade</taxon>
        <taxon>Chlamydomonadales</taxon>
        <taxon>Chlamydomonadaceae</taxon>
        <taxon>Chlamydomonas</taxon>
    </lineage>
</organism>
<feature type="domain" description="Thioredoxin" evidence="9">
    <location>
        <begin position="20"/>
        <end position="143"/>
    </location>
</feature>
<sequence length="763" mass="83475">MRITLLFLILTICKSYGSLYAKHDAVTQLTTSTFDDAIINFEGISVVEFYAPWCGHCQRLSPAYKTVAQKLKGIVTVAAVNCDDAQNTKLCTKQGVQGYPTLKLFSAEKMKNPYTGEFYKEAIDFPGSPTAKSIMEVCTSMLSSAYITRVRSIHDFEEFKAVRPEVAKVVLFTSKKETPTMYKSLSMQLHRGLDFAEVHESVEDVVLLHAVEQFPFLLVIKSDGNREAYKDELKAPQLREFLIGFSSVPPASWQQITGDDSKSASIQLKNLTLEDVELLDGKEDMVLLGFYSLAGSESSTCSNNVLAFDKAVLEMQAVVDTALVGVPPEKVNMVSRYGASPSSLASEPCSLQLVLMPFGEEKGDLDEYLLYKGPMEGKALQKWVTDAMPALPGEVTSESLQSFLDPTVGLARPSLDLEGDKATLEGQFDALIAVKILLFTNKEEAPGVFKALAVNFRHRGYGLNFGWAHSSQKELMKKHQVSKVPALVLIMLRPDQTEDGRLGYSVGSNQYPGPLKYTDMAKWLSSILDDLDESTGKVRGVDAAVSQGLIHEVIDDDSFEEHCESKGGICVLTLLDPSHTKTSQILKALTGLAIQRKEQPLSFCWVDGARFRPVTAAFGMIASDLPALVALSSKRMRFATLPKLSGDKEQLSIFIDGVLSGSIRTTVIQELPKVAESSAADAASGAEEILEPEELIEEEFDLSDILSEEVEAATSKEAKLKEIEEELKAEEEAAKAAAAQKAGSKKKSKKSKKSKSKGSKTEL</sequence>
<keyword evidence="8" id="KW-0732">Signal</keyword>
<evidence type="ECO:0000256" key="5">
    <source>
        <dbReference type="ARBA" id="ARBA00023235"/>
    </source>
</evidence>
<comment type="caution">
    <text evidence="10">The sequence shown here is derived from an EMBL/GenBank/DDBJ whole genome shotgun (WGS) entry which is preliminary data.</text>
</comment>
<feature type="region of interest" description="Disordered" evidence="7">
    <location>
        <begin position="730"/>
        <end position="763"/>
    </location>
</feature>
<evidence type="ECO:0000256" key="7">
    <source>
        <dbReference type="SAM" id="MobiDB-lite"/>
    </source>
</evidence>
<evidence type="ECO:0000313" key="11">
    <source>
        <dbReference type="Proteomes" id="UP000232323"/>
    </source>
</evidence>
<keyword evidence="4" id="KW-1015">Disulfide bond</keyword>
<dbReference type="InterPro" id="IPR036249">
    <property type="entry name" value="Thioredoxin-like_sf"/>
</dbReference>
<dbReference type="PRINTS" id="PR00421">
    <property type="entry name" value="THIOREDOXIN"/>
</dbReference>
<evidence type="ECO:0000256" key="2">
    <source>
        <dbReference type="ARBA" id="ARBA00004319"/>
    </source>
</evidence>
<feature type="signal peptide" evidence="8">
    <location>
        <begin position="1"/>
        <end position="17"/>
    </location>
</feature>
<evidence type="ECO:0000256" key="1">
    <source>
        <dbReference type="ARBA" id="ARBA00001182"/>
    </source>
</evidence>